<dbReference type="InterPro" id="IPR011008">
    <property type="entry name" value="Dimeric_a/b-barrel"/>
</dbReference>
<organism evidence="1 2">
    <name type="scientific">Vibrio brasiliensis LMG 20546</name>
    <dbReference type="NCBI Taxonomy" id="945543"/>
    <lineage>
        <taxon>Bacteria</taxon>
        <taxon>Pseudomonadati</taxon>
        <taxon>Pseudomonadota</taxon>
        <taxon>Gammaproteobacteria</taxon>
        <taxon>Vibrionales</taxon>
        <taxon>Vibrionaceae</taxon>
        <taxon>Vibrio</taxon>
        <taxon>Vibrio oreintalis group</taxon>
    </lineage>
</organism>
<dbReference type="EMBL" id="AEVS01000077">
    <property type="protein sequence ID" value="EGA64909.1"/>
    <property type="molecule type" value="Genomic_DNA"/>
</dbReference>
<dbReference type="eggNOG" id="COG5470">
    <property type="taxonomic scope" value="Bacteria"/>
</dbReference>
<dbReference type="Proteomes" id="UP000004371">
    <property type="component" value="Unassembled WGS sequence"/>
</dbReference>
<evidence type="ECO:0000313" key="2">
    <source>
        <dbReference type="Proteomes" id="UP000004371"/>
    </source>
</evidence>
<evidence type="ECO:0000313" key="1">
    <source>
        <dbReference type="EMBL" id="EGA64909.1"/>
    </source>
</evidence>
<dbReference type="Gene3D" id="3.30.70.100">
    <property type="match status" value="1"/>
</dbReference>
<comment type="caution">
    <text evidence="1">The sequence shown here is derived from an EMBL/GenBank/DDBJ whole genome shotgun (WGS) entry which is preliminary data.</text>
</comment>
<name>E8LX08_9VIBR</name>
<dbReference type="SUPFAM" id="SSF54909">
    <property type="entry name" value="Dimeric alpha+beta barrel"/>
    <property type="match status" value="1"/>
</dbReference>
<accession>E8LX08</accession>
<protein>
    <submittedName>
        <fullName evidence="1">Uncharacterized protein</fullName>
    </submittedName>
</protein>
<gene>
    <name evidence="1" type="ORF">VIBR0546_17803</name>
</gene>
<dbReference type="RefSeq" id="WP_006880388.1">
    <property type="nucleotide sequence ID" value="NZ_AEVS01000077.1"/>
</dbReference>
<sequence length="77" mass="8692">MYEMLVGLEVSDSNVYEQYRQAMKPILDSYGGGFGFDFTVSEVLLSQVEEPINRVFTINFPSQTAAESFLLTVTTLR</sequence>
<reference evidence="1 2" key="1">
    <citation type="journal article" date="2012" name="Int. J. Syst. Evol. Microbiol.">
        <title>Vibrio caribbeanicus sp. nov., isolated from the marine sponge Scleritoderma cyanea.</title>
        <authorList>
            <person name="Hoffmann M."/>
            <person name="Monday S.R."/>
            <person name="Allard M.W."/>
            <person name="Strain E.A."/>
            <person name="Whittaker P."/>
            <person name="Naum M."/>
            <person name="McCarthy P.J."/>
            <person name="Lopez J.V."/>
            <person name="Fischer M."/>
            <person name="Brown E.W."/>
        </authorList>
    </citation>
    <scope>NUCLEOTIDE SEQUENCE [LARGE SCALE GENOMIC DNA]</scope>
    <source>
        <strain evidence="1 2">LMG 20546</strain>
    </source>
</reference>
<dbReference type="AlphaFoldDB" id="E8LX08"/>
<proteinExistence type="predicted"/>
<keyword evidence="2" id="KW-1185">Reference proteome</keyword>